<sequence>MSLICSHPVPTAVRMLGANETSATLIGRGGAASRRMRRAISSAWSKRPSLRRRSHSSGSSSSSSSSSRTSSVSSGAGVADGQGRYHGDDVSMALSQLRSKAEHTHGEETDLDFDLSDARTIVLNDECMVEMIFSSLDTPSLAKAARVCRRWAYARWECLNLRNCRHIPWKALQQVLAVHRPKMILMSRARVEEGLLAEVLIAAKSAQALELRGCGLSSRSVEHLALGFLALHNRVLRLDLSGNKLRGDAATALAEGLRQNTSLLELNLSSCRLTPASTAVLLEALVDHPRINKLKVCHNGLCSPMVARALSSLLTENESLAHLDMSGMYFEHGMDISNVSDAIAANTTLETLVLSEMGLLRTFLAALADGLKRNTGIKYLFLESNGLTSEAGGVICDILKSNTTLLSLSLRDNFLQYVGAVCVAQALQNNTTLLHLDLATNQISHQALHTITEAFRFKPPRGLISLDLSFNHFGSMGAVCLSRWLSKSEHRMCALKVVDCFVKGDGLATLLSTLRTSRSLAILDISHNTFDPAAATELVEFIKHNRSVTHLCTHANAMAQPEPHKCLSSQAIFESLGDNRVLRLLTLAEHMLDGDHAALAAHPACTIRHAA</sequence>
<gene>
    <name evidence="4" type="ORF">PTSG_04206</name>
</gene>
<evidence type="ECO:0000256" key="1">
    <source>
        <dbReference type="ARBA" id="ARBA00022737"/>
    </source>
</evidence>
<dbReference type="SUPFAM" id="SSF52047">
    <property type="entry name" value="RNI-like"/>
    <property type="match status" value="2"/>
</dbReference>
<dbReference type="RefSeq" id="XP_004995102.1">
    <property type="nucleotide sequence ID" value="XM_004995045.1"/>
</dbReference>
<reference evidence="4" key="1">
    <citation type="submission" date="2009-08" db="EMBL/GenBank/DDBJ databases">
        <title>Annotation of Salpingoeca rosetta.</title>
        <authorList>
            <consortium name="The Broad Institute Genome Sequencing Platform"/>
            <person name="Russ C."/>
            <person name="Cuomo C."/>
            <person name="Burger G."/>
            <person name="Gray M.W."/>
            <person name="Holland P.W.H."/>
            <person name="King N."/>
            <person name="Lang F.B.F."/>
            <person name="Roger A.J."/>
            <person name="Ruiz-Trillo I."/>
            <person name="Young S.K."/>
            <person name="Zeng Q."/>
            <person name="Gargeya S."/>
            <person name="Alvarado L."/>
            <person name="Berlin A."/>
            <person name="Chapman S.B."/>
            <person name="Chen Z."/>
            <person name="Freedman E."/>
            <person name="Gellesch M."/>
            <person name="Goldberg J."/>
            <person name="Griggs A."/>
            <person name="Gujja S."/>
            <person name="Heilman E."/>
            <person name="Heiman D."/>
            <person name="Howarth C."/>
            <person name="Mehta T."/>
            <person name="Neiman D."/>
            <person name="Pearson M."/>
            <person name="Roberts A."/>
            <person name="Saif S."/>
            <person name="Shea T."/>
            <person name="Shenoy N."/>
            <person name="Sisk P."/>
            <person name="Stolte C."/>
            <person name="Sykes S."/>
            <person name="White J."/>
            <person name="Yandava C."/>
            <person name="Haas B."/>
            <person name="Nusbaum C."/>
            <person name="Birren B."/>
        </authorList>
    </citation>
    <scope>NUCLEOTIDE SEQUENCE [LARGE SCALE GENOMIC DNA]</scope>
    <source>
        <strain evidence="4">ATCC 50818</strain>
    </source>
</reference>
<dbReference type="OrthoDB" id="120976at2759"/>
<dbReference type="Pfam" id="PF13516">
    <property type="entry name" value="LRR_6"/>
    <property type="match status" value="5"/>
</dbReference>
<keyword evidence="1" id="KW-0677">Repeat</keyword>
<dbReference type="Gene3D" id="1.20.1280.50">
    <property type="match status" value="1"/>
</dbReference>
<dbReference type="SUPFAM" id="SSF81383">
    <property type="entry name" value="F-box domain"/>
    <property type="match status" value="1"/>
</dbReference>
<dbReference type="eggNOG" id="KOG4308">
    <property type="taxonomic scope" value="Eukaryota"/>
</dbReference>
<evidence type="ECO:0000259" key="3">
    <source>
        <dbReference type="Pfam" id="PF12937"/>
    </source>
</evidence>
<evidence type="ECO:0000256" key="2">
    <source>
        <dbReference type="SAM" id="MobiDB-lite"/>
    </source>
</evidence>
<evidence type="ECO:0000313" key="4">
    <source>
        <dbReference type="EMBL" id="EGD83598.1"/>
    </source>
</evidence>
<dbReference type="EMBL" id="GL832963">
    <property type="protein sequence ID" value="EGD83598.1"/>
    <property type="molecule type" value="Genomic_DNA"/>
</dbReference>
<accession>F2U6W6</accession>
<feature type="domain" description="F-box" evidence="3">
    <location>
        <begin position="131"/>
        <end position="152"/>
    </location>
</feature>
<dbReference type="InParanoid" id="F2U6W6"/>
<dbReference type="InterPro" id="IPR001810">
    <property type="entry name" value="F-box_dom"/>
</dbReference>
<dbReference type="Pfam" id="PF12937">
    <property type="entry name" value="F-box-like"/>
    <property type="match status" value="1"/>
</dbReference>
<dbReference type="Gene3D" id="3.80.10.10">
    <property type="entry name" value="Ribonuclease Inhibitor"/>
    <property type="match status" value="3"/>
</dbReference>
<dbReference type="PANTHER" id="PTHR24111">
    <property type="entry name" value="LEUCINE-RICH REPEAT-CONTAINING PROTEIN 34"/>
    <property type="match status" value="1"/>
</dbReference>
<dbReference type="Proteomes" id="UP000007799">
    <property type="component" value="Unassembled WGS sequence"/>
</dbReference>
<dbReference type="InterPro" id="IPR052201">
    <property type="entry name" value="LRR-containing_regulator"/>
</dbReference>
<organism evidence="5">
    <name type="scientific">Salpingoeca rosetta (strain ATCC 50818 / BSB-021)</name>
    <dbReference type="NCBI Taxonomy" id="946362"/>
    <lineage>
        <taxon>Eukaryota</taxon>
        <taxon>Choanoflagellata</taxon>
        <taxon>Craspedida</taxon>
        <taxon>Salpingoecidae</taxon>
        <taxon>Salpingoeca</taxon>
    </lineage>
</organism>
<dbReference type="PANTHER" id="PTHR24111:SF0">
    <property type="entry name" value="LEUCINE-RICH REPEAT-CONTAINING PROTEIN"/>
    <property type="match status" value="1"/>
</dbReference>
<name>F2U6W6_SALR5</name>
<proteinExistence type="predicted"/>
<dbReference type="AlphaFoldDB" id="F2U6W6"/>
<feature type="region of interest" description="Disordered" evidence="2">
    <location>
        <begin position="27"/>
        <end position="84"/>
    </location>
</feature>
<feature type="compositionally biased region" description="Low complexity" evidence="2">
    <location>
        <begin position="56"/>
        <end position="74"/>
    </location>
</feature>
<evidence type="ECO:0000313" key="5">
    <source>
        <dbReference type="Proteomes" id="UP000007799"/>
    </source>
</evidence>
<dbReference type="SMART" id="SM00368">
    <property type="entry name" value="LRR_RI"/>
    <property type="match status" value="8"/>
</dbReference>
<dbReference type="InterPro" id="IPR036047">
    <property type="entry name" value="F-box-like_dom_sf"/>
</dbReference>
<keyword evidence="5" id="KW-1185">Reference proteome</keyword>
<dbReference type="KEGG" id="sre:PTSG_04206"/>
<dbReference type="GeneID" id="16075682"/>
<dbReference type="InterPro" id="IPR032675">
    <property type="entry name" value="LRR_dom_sf"/>
</dbReference>
<protein>
    <recommendedName>
        <fullName evidence="3">F-box domain-containing protein</fullName>
    </recommendedName>
</protein>
<dbReference type="InterPro" id="IPR001611">
    <property type="entry name" value="Leu-rich_rpt"/>
</dbReference>